<evidence type="ECO:0000256" key="2">
    <source>
        <dbReference type="ARBA" id="ARBA00004906"/>
    </source>
</evidence>
<dbReference type="OrthoDB" id="7537227at2759"/>
<dbReference type="SUPFAM" id="SSF57850">
    <property type="entry name" value="RING/U-box"/>
    <property type="match status" value="1"/>
</dbReference>
<keyword evidence="5" id="KW-0677">Repeat</keyword>
<dbReference type="PROSITE" id="PS51698">
    <property type="entry name" value="U_BOX"/>
    <property type="match status" value="1"/>
</dbReference>
<comment type="catalytic activity">
    <reaction evidence="1">
        <text>S-ubiquitinyl-[E2 ubiquitin-conjugating enzyme]-L-cysteine + [acceptor protein]-L-lysine = [E2 ubiquitin-conjugating enzyme]-L-cysteine + N(6)-ubiquitinyl-[acceptor protein]-L-lysine.</text>
        <dbReference type="EC" id="2.3.2.27"/>
    </reaction>
</comment>
<proteinExistence type="predicted"/>
<evidence type="ECO:0000259" key="7">
    <source>
        <dbReference type="PROSITE" id="PS51698"/>
    </source>
</evidence>
<keyword evidence="9" id="KW-1185">Reference proteome</keyword>
<dbReference type="EMBL" id="BMAC01000321">
    <property type="protein sequence ID" value="GFP93677.1"/>
    <property type="molecule type" value="Genomic_DNA"/>
</dbReference>
<sequence length="723" mass="79483">MDDPVETSSGHTFERAAIMRWLEEGNNFCPLTKMPLSKIRAAAEQDSPAIDRGPELQSNDEEEVLRSLTKLQDLCKRSEVHREWVVMEDYVPIIAGLLCEKNGELRMHALAVLYCLAKDGNDNKERIANVNDSITYIVRSLARKVEESVLALQLLLELSRSTYVRDLIGGVQGCILLLVTSANSDDAQASKYAEEVLDNLAFLDQNVVEMAKSKFFKPLLQRLCEGPLSMQTIMAEALADVELTDHNKLSLSKDGALKPLLQMLEQTDIDIKSASVRALQNLSGVAQNGLQLIKEGAKAPLFELLFCHTLSSSTKLREHVAKTIMHMAESTTSSEAFGERVVLLEREDDVFKLFSLISYSGPDMQETLLLTFRALCGSSCGLNIRTNLRQICAVKVLVQLCELDDLPAVRQNAVKLLHLLTQDGDHETFTDHVTNKCITTLVKIIETSDDPNETAAAMGIISHLPRNPQMSQHLLDANALEAISDCLTFKNVHSSHEKELLEHAAQALTRFTVPTNIEWQLKVAEIGLIPVLVKHLSVGSPLTKRNVCVSLKQFSENSRALSLPVKQARFLGCCSASSADDTCPVHAGICSVESSFCLLEASAVKPLVMVLGENDDGACEASLDAILTLIDGVQLQNGCAVIEEAEGVIAIIKMLNSTCTKLQEKTLGALQRIFRIVEFKTKYGKSAQIPLVDITQRGSRDAKSMAAKILAQLNVLNEQSSFF</sequence>
<organism evidence="8 9">
    <name type="scientific">Phtheirospermum japonicum</name>
    <dbReference type="NCBI Taxonomy" id="374723"/>
    <lineage>
        <taxon>Eukaryota</taxon>
        <taxon>Viridiplantae</taxon>
        <taxon>Streptophyta</taxon>
        <taxon>Embryophyta</taxon>
        <taxon>Tracheophyta</taxon>
        <taxon>Spermatophyta</taxon>
        <taxon>Magnoliopsida</taxon>
        <taxon>eudicotyledons</taxon>
        <taxon>Gunneridae</taxon>
        <taxon>Pentapetalae</taxon>
        <taxon>asterids</taxon>
        <taxon>lamiids</taxon>
        <taxon>Lamiales</taxon>
        <taxon>Orobanchaceae</taxon>
        <taxon>Orobanchaceae incertae sedis</taxon>
        <taxon>Phtheirospermum</taxon>
    </lineage>
</organism>
<dbReference type="Pfam" id="PF00514">
    <property type="entry name" value="Arm"/>
    <property type="match status" value="1"/>
</dbReference>
<evidence type="ECO:0000256" key="5">
    <source>
        <dbReference type="ARBA" id="ARBA00022737"/>
    </source>
</evidence>
<accession>A0A830BZK7</accession>
<reference evidence="8" key="1">
    <citation type="submission" date="2020-07" db="EMBL/GenBank/DDBJ databases">
        <title>Ethylene signaling mediates host invasion by parasitic plants.</title>
        <authorList>
            <person name="Yoshida S."/>
        </authorList>
    </citation>
    <scope>NUCLEOTIDE SEQUENCE</scope>
    <source>
        <strain evidence="8">Okayama</strain>
    </source>
</reference>
<feature type="repeat" description="ARM" evidence="6">
    <location>
        <begin position="255"/>
        <end position="297"/>
    </location>
</feature>
<dbReference type="InterPro" id="IPR016024">
    <property type="entry name" value="ARM-type_fold"/>
</dbReference>
<dbReference type="InterPro" id="IPR003613">
    <property type="entry name" value="Ubox_domain"/>
</dbReference>
<dbReference type="PROSITE" id="PS50176">
    <property type="entry name" value="ARM_REPEAT"/>
    <property type="match status" value="1"/>
</dbReference>
<evidence type="ECO:0000256" key="4">
    <source>
        <dbReference type="ARBA" id="ARBA00022679"/>
    </source>
</evidence>
<dbReference type="PANTHER" id="PTHR45958:SF8">
    <property type="entry name" value="U-BOX DOMAIN-CONTAINING PROTEIN 44-LIKE"/>
    <property type="match status" value="1"/>
</dbReference>
<dbReference type="GO" id="GO:0061630">
    <property type="term" value="F:ubiquitin protein ligase activity"/>
    <property type="evidence" value="ECO:0007669"/>
    <property type="project" value="UniProtKB-EC"/>
</dbReference>
<comment type="caution">
    <text evidence="8">The sequence shown here is derived from an EMBL/GenBank/DDBJ whole genome shotgun (WGS) entry which is preliminary data.</text>
</comment>
<evidence type="ECO:0000256" key="1">
    <source>
        <dbReference type="ARBA" id="ARBA00000900"/>
    </source>
</evidence>
<dbReference type="AlphaFoldDB" id="A0A830BZK7"/>
<dbReference type="Proteomes" id="UP000653305">
    <property type="component" value="Unassembled WGS sequence"/>
</dbReference>
<dbReference type="InterPro" id="IPR052608">
    <property type="entry name" value="U-box_domain_protein"/>
</dbReference>
<evidence type="ECO:0000256" key="6">
    <source>
        <dbReference type="PROSITE-ProRule" id="PRU00259"/>
    </source>
</evidence>
<name>A0A830BZK7_9LAMI</name>
<dbReference type="SMART" id="SM00504">
    <property type="entry name" value="Ubox"/>
    <property type="match status" value="1"/>
</dbReference>
<protein>
    <recommendedName>
        <fullName evidence="3">RING-type E3 ubiquitin transferase</fullName>
        <ecNumber evidence="3">2.3.2.27</ecNumber>
    </recommendedName>
</protein>
<dbReference type="SUPFAM" id="SSF48371">
    <property type="entry name" value="ARM repeat"/>
    <property type="match status" value="2"/>
</dbReference>
<dbReference type="Gene3D" id="1.25.10.10">
    <property type="entry name" value="Leucine-rich Repeat Variant"/>
    <property type="match status" value="3"/>
</dbReference>
<dbReference type="InterPro" id="IPR000225">
    <property type="entry name" value="Armadillo"/>
</dbReference>
<dbReference type="InterPro" id="IPR011989">
    <property type="entry name" value="ARM-like"/>
</dbReference>
<evidence type="ECO:0000256" key="3">
    <source>
        <dbReference type="ARBA" id="ARBA00012483"/>
    </source>
</evidence>
<dbReference type="UniPathway" id="UPA00143"/>
<dbReference type="PANTHER" id="PTHR45958">
    <property type="entry name" value="RING-TYPE E3 UBIQUITIN TRANSFERASE"/>
    <property type="match status" value="1"/>
</dbReference>
<dbReference type="InterPro" id="IPR013083">
    <property type="entry name" value="Znf_RING/FYVE/PHD"/>
</dbReference>
<dbReference type="SMART" id="SM00185">
    <property type="entry name" value="ARM"/>
    <property type="match status" value="3"/>
</dbReference>
<dbReference type="Gene3D" id="3.30.40.10">
    <property type="entry name" value="Zinc/RING finger domain, C3HC4 (zinc finger)"/>
    <property type="match status" value="1"/>
</dbReference>
<evidence type="ECO:0000313" key="8">
    <source>
        <dbReference type="EMBL" id="GFP93677.1"/>
    </source>
</evidence>
<dbReference type="EC" id="2.3.2.27" evidence="3"/>
<dbReference type="GO" id="GO:0016567">
    <property type="term" value="P:protein ubiquitination"/>
    <property type="evidence" value="ECO:0007669"/>
    <property type="project" value="UniProtKB-UniPathway"/>
</dbReference>
<comment type="pathway">
    <text evidence="2">Protein modification; protein ubiquitination.</text>
</comment>
<dbReference type="Pfam" id="PF04564">
    <property type="entry name" value="U-box"/>
    <property type="match status" value="1"/>
</dbReference>
<gene>
    <name evidence="8" type="ORF">PHJA_001512100</name>
</gene>
<keyword evidence="4" id="KW-0808">Transferase</keyword>
<feature type="domain" description="U-box" evidence="7">
    <location>
        <begin position="1"/>
        <end position="37"/>
    </location>
</feature>
<evidence type="ECO:0000313" key="9">
    <source>
        <dbReference type="Proteomes" id="UP000653305"/>
    </source>
</evidence>